<dbReference type="InterPro" id="IPR000537">
    <property type="entry name" value="UbiA_prenyltransferase"/>
</dbReference>
<evidence type="ECO:0000256" key="6">
    <source>
        <dbReference type="ARBA" id="ARBA00022688"/>
    </source>
</evidence>
<dbReference type="VEuPathDB" id="HostDB:ENSCPOG00000035211"/>
<evidence type="ECO:0000256" key="5">
    <source>
        <dbReference type="ARBA" id="ARBA00022679"/>
    </source>
</evidence>
<dbReference type="CTD" id="27235"/>
<dbReference type="OMA" id="KFEHTIF"/>
<comment type="similarity">
    <text evidence="4 14">Belongs to the UbiA prenyltransferase family.</text>
</comment>
<reference evidence="16" key="1">
    <citation type="journal article" date="2011" name="Nature">
        <title>A high-resolution map of human evolutionary constraint using 29 mammals.</title>
        <authorList>
            <person name="Lindblad-Toh K."/>
            <person name="Garber M."/>
            <person name="Zuk O."/>
            <person name="Lin M.F."/>
            <person name="Parker B.J."/>
            <person name="Washietl S."/>
            <person name="Kheradpour P."/>
            <person name="Ernst J."/>
            <person name="Jordan G."/>
            <person name="Mauceli E."/>
            <person name="Ward L.D."/>
            <person name="Lowe C.B."/>
            <person name="Holloway A.K."/>
            <person name="Clamp M."/>
            <person name="Gnerre S."/>
            <person name="Alfoldi J."/>
            <person name="Beal K."/>
            <person name="Chang J."/>
            <person name="Clawson H."/>
            <person name="Cuff J."/>
            <person name="Di Palma F."/>
            <person name="Fitzgerald S."/>
            <person name="Flicek P."/>
            <person name="Guttman M."/>
            <person name="Hubisz M.J."/>
            <person name="Jaffe D.B."/>
            <person name="Jungreis I."/>
            <person name="Kent W.J."/>
            <person name="Kostka D."/>
            <person name="Lara M."/>
            <person name="Martins A.L."/>
            <person name="Massingham T."/>
            <person name="Moltke I."/>
            <person name="Raney B.J."/>
            <person name="Rasmussen M.D."/>
            <person name="Robinson J."/>
            <person name="Stark A."/>
            <person name="Vilella A.J."/>
            <person name="Wen J."/>
            <person name="Xie X."/>
            <person name="Zody M.C."/>
            <person name="Baldwin J."/>
            <person name="Bloom T."/>
            <person name="Chin C.W."/>
            <person name="Heiman D."/>
            <person name="Nicol R."/>
            <person name="Nusbaum C."/>
            <person name="Young S."/>
            <person name="Wilkinson J."/>
            <person name="Worley K.C."/>
            <person name="Kovar C.L."/>
            <person name="Muzny D.M."/>
            <person name="Gibbs R.A."/>
            <person name="Cree A."/>
            <person name="Dihn H.H."/>
            <person name="Fowler G."/>
            <person name="Jhangiani S."/>
            <person name="Joshi V."/>
            <person name="Lee S."/>
            <person name="Lewis L.R."/>
            <person name="Nazareth L.V."/>
            <person name="Okwuonu G."/>
            <person name="Santibanez J."/>
            <person name="Warren W.C."/>
            <person name="Mardis E.R."/>
            <person name="Weinstock G.M."/>
            <person name="Wilson R.K."/>
            <person name="Delehaunty K."/>
            <person name="Dooling D."/>
            <person name="Fronik C."/>
            <person name="Fulton L."/>
            <person name="Fulton B."/>
            <person name="Graves T."/>
            <person name="Minx P."/>
            <person name="Sodergren E."/>
            <person name="Birney E."/>
            <person name="Margulies E.H."/>
            <person name="Herrero J."/>
            <person name="Green E.D."/>
            <person name="Haussler D."/>
            <person name="Siepel A."/>
            <person name="Goldman N."/>
            <person name="Pollard K.S."/>
            <person name="Pedersen J.S."/>
            <person name="Lander E.S."/>
            <person name="Kellis M."/>
        </authorList>
    </citation>
    <scope>NUCLEOTIDE SEQUENCE [LARGE SCALE GENOMIC DNA]</scope>
    <source>
        <strain evidence="16">2N</strain>
    </source>
</reference>
<reference evidence="15" key="2">
    <citation type="submission" date="2025-08" db="UniProtKB">
        <authorList>
            <consortium name="Ensembl"/>
        </authorList>
    </citation>
    <scope>IDENTIFICATION</scope>
    <source>
        <strain evidence="15">2N</strain>
    </source>
</reference>
<keyword evidence="7 14" id="KW-0812">Transmembrane</keyword>
<evidence type="ECO:0000256" key="7">
    <source>
        <dbReference type="ARBA" id="ARBA00022692"/>
    </source>
</evidence>
<evidence type="ECO:0000256" key="12">
    <source>
        <dbReference type="ARBA" id="ARBA00050454"/>
    </source>
</evidence>
<dbReference type="PROSITE" id="PS00943">
    <property type="entry name" value="UBIA"/>
    <property type="match status" value="1"/>
</dbReference>
<feature type="transmembrane region" description="Helical" evidence="14">
    <location>
        <begin position="275"/>
        <end position="295"/>
    </location>
</feature>
<dbReference type="InterPro" id="IPR006370">
    <property type="entry name" value="HB_polyprenyltransferase-like"/>
</dbReference>
<keyword evidence="5 14" id="KW-0808">Transferase</keyword>
<dbReference type="OrthoDB" id="18170at2759"/>
<dbReference type="CDD" id="cd13959">
    <property type="entry name" value="PT_UbiA_COQ2"/>
    <property type="match status" value="1"/>
</dbReference>
<dbReference type="STRING" id="10141.ENSCPOP00000026814"/>
<dbReference type="InterPro" id="IPR044878">
    <property type="entry name" value="UbiA_sf"/>
</dbReference>
<comment type="pathway">
    <text evidence="3 14">Cofactor biosynthesis; ubiquinone biosynthesis.</text>
</comment>
<feature type="transmembrane region" description="Helical" evidence="14">
    <location>
        <begin position="177"/>
        <end position="195"/>
    </location>
</feature>
<organism evidence="15 16">
    <name type="scientific">Cavia porcellus</name>
    <name type="common">Guinea pig</name>
    <dbReference type="NCBI Taxonomy" id="10141"/>
    <lineage>
        <taxon>Eukaryota</taxon>
        <taxon>Metazoa</taxon>
        <taxon>Chordata</taxon>
        <taxon>Craniata</taxon>
        <taxon>Vertebrata</taxon>
        <taxon>Euteleostomi</taxon>
        <taxon>Mammalia</taxon>
        <taxon>Eutheria</taxon>
        <taxon>Euarchontoglires</taxon>
        <taxon>Glires</taxon>
        <taxon>Rodentia</taxon>
        <taxon>Hystricomorpha</taxon>
        <taxon>Caviidae</taxon>
        <taxon>Cavia</taxon>
    </lineage>
</organism>
<dbReference type="NCBIfam" id="TIGR01474">
    <property type="entry name" value="ubiA_proteo"/>
    <property type="match status" value="1"/>
</dbReference>
<comment type="subcellular location">
    <subcellularLocation>
        <location evidence="2">Membrane</location>
        <topology evidence="2">Multi-pass membrane protein</topology>
    </subcellularLocation>
    <subcellularLocation>
        <location evidence="14">Mitochondrion inner membrane</location>
        <topology evidence="14">Multi-pass membrane protein</topology>
        <orientation evidence="14">Matrix side</orientation>
    </subcellularLocation>
</comment>
<evidence type="ECO:0000256" key="13">
    <source>
        <dbReference type="ARBA" id="ARBA00051182"/>
    </source>
</evidence>
<comment type="function">
    <text evidence="14">Mediates the second step in the final reaction sequence of coenzyme Q (CoQ) biosynthesis. Catalyzes the prenylation of para-hydroxybenzoate (PHB) with an all-trans polyprenyl donor (such as all-trans-decaprenyl diphosphate or trans-nonaprenyl diphosphate). The length of the polyprenyl side chain varies depending on the species, in humans, the side chain is comprised of 10 isoprenyls producing CoQ10 (also known as ubiquinone), whereas rodents predominantly generate CoQ9. However, this specificity is not complete, human tissues have low amounts of CoQ9 and rodent organs contain some CoQ10. CoQs are vital molecules that transport electrons from mitochondrial respiratory chain complexes. CoQs also function as cofactors for uncoupling protein and play a role as regulators of the extracellularly-induced ceramide-dependent apoptotic pathway. Regulates mitochondrial permeability transition pore (mPTP) opening and ROS production (pivotal events in cell death) in a tissue specific manner.</text>
</comment>
<dbReference type="UniPathway" id="UPA00232"/>
<evidence type="ECO:0000256" key="10">
    <source>
        <dbReference type="ARBA" id="ARBA00023229"/>
    </source>
</evidence>
<keyword evidence="16" id="KW-1185">Reference proteome</keyword>
<protein>
    <recommendedName>
        <fullName evidence="14">4-hydroxybenzoate polyprenyltransferase, mitochondrial</fullName>
        <shortName evidence="14">4-HB polyprenyltransferase</shortName>
        <ecNumber evidence="14">2.5.1.39</ecNumber>
    </recommendedName>
    <alternativeName>
        <fullName evidence="14">Para-hydroxybenzoate--polyprenyltransferase</fullName>
        <shortName evidence="14">PHB:PPT</shortName>
        <shortName evidence="14">PHB:polyprenyltransferase</shortName>
    </alternativeName>
</protein>
<dbReference type="InterPro" id="IPR039653">
    <property type="entry name" value="Prenyltransferase"/>
</dbReference>
<comment type="catalytic activity">
    <reaction evidence="11">
        <text>all-trans-decaprenyl diphosphate + 4-hydroxybenzoate = 4-hydroxy-3-(all-trans-decaprenyl)benzoate + diphosphate</text>
        <dbReference type="Rhea" id="RHEA:44564"/>
        <dbReference type="ChEBI" id="CHEBI:17879"/>
        <dbReference type="ChEBI" id="CHEBI:33019"/>
        <dbReference type="ChEBI" id="CHEBI:60721"/>
        <dbReference type="ChEBI" id="CHEBI:84503"/>
        <dbReference type="EC" id="2.5.1.39"/>
    </reaction>
    <physiologicalReaction direction="left-to-right" evidence="11">
        <dbReference type="Rhea" id="RHEA:44565"/>
    </physiologicalReaction>
</comment>
<dbReference type="Pfam" id="PF01040">
    <property type="entry name" value="UbiA"/>
    <property type="match status" value="1"/>
</dbReference>
<reference evidence="15" key="3">
    <citation type="submission" date="2025-09" db="UniProtKB">
        <authorList>
            <consortium name="Ensembl"/>
        </authorList>
    </citation>
    <scope>IDENTIFICATION</scope>
    <source>
        <strain evidence="15">2N</strain>
    </source>
</reference>
<dbReference type="EC" id="2.5.1.39" evidence="14"/>
<evidence type="ECO:0000256" key="4">
    <source>
        <dbReference type="ARBA" id="ARBA00005985"/>
    </source>
</evidence>
<dbReference type="PANTHER" id="PTHR11048:SF28">
    <property type="entry name" value="4-HYDROXYBENZOATE POLYPRENYLTRANSFERASE, MITOCHONDRIAL"/>
    <property type="match status" value="1"/>
</dbReference>
<dbReference type="AlphaFoldDB" id="A0A286XNH7"/>
<dbReference type="Ensembl" id="ENSCPOT00000040762.1">
    <property type="protein sequence ID" value="ENSCPOP00000026814.1"/>
    <property type="gene ID" value="ENSCPOG00000035211.1"/>
</dbReference>
<feature type="transmembrane region" description="Helical" evidence="14">
    <location>
        <begin position="207"/>
        <end position="224"/>
    </location>
</feature>
<keyword evidence="6 14" id="KW-0831">Ubiquinone biosynthesis</keyword>
<dbReference type="PANTHER" id="PTHR11048">
    <property type="entry name" value="PRENYLTRANSFERASES"/>
    <property type="match status" value="1"/>
</dbReference>
<dbReference type="RefSeq" id="XP_003469453.1">
    <property type="nucleotide sequence ID" value="XM_003469405.5"/>
</dbReference>
<evidence type="ECO:0000256" key="1">
    <source>
        <dbReference type="ARBA" id="ARBA00001946"/>
    </source>
</evidence>
<comment type="catalytic activity">
    <reaction evidence="12">
        <text>all-trans-nonaprenyl diphosphate + 4-hydroxybenzoate = 4-hydroxy-3-(all-trans-nonaprenyl)benzoate + diphosphate</text>
        <dbReference type="Rhea" id="RHEA:17709"/>
        <dbReference type="ChEBI" id="CHEBI:17879"/>
        <dbReference type="ChEBI" id="CHEBI:33019"/>
        <dbReference type="ChEBI" id="CHEBI:58391"/>
        <dbReference type="ChEBI" id="CHEBI:84502"/>
        <dbReference type="EC" id="2.5.1.39"/>
    </reaction>
    <physiologicalReaction direction="left-to-right" evidence="12">
        <dbReference type="Rhea" id="RHEA:17710"/>
    </physiologicalReaction>
</comment>
<keyword evidence="9 14" id="KW-0472">Membrane</keyword>
<name>A0A286XNH7_CAVPO</name>
<dbReference type="Bgee" id="ENSCPOG00000035211">
    <property type="expression patterns" value="Expressed in adrenal gland and 13 other cell types or tissues"/>
</dbReference>
<evidence type="ECO:0000256" key="9">
    <source>
        <dbReference type="ARBA" id="ARBA00023136"/>
    </source>
</evidence>
<dbReference type="GeneTree" id="ENSGT00940000153771"/>
<keyword evidence="14" id="KW-0496">Mitochondrion</keyword>
<keyword evidence="14" id="KW-0999">Mitochondrion inner membrane</keyword>
<dbReference type="Gene3D" id="1.10.357.140">
    <property type="entry name" value="UbiA prenyltransferase"/>
    <property type="match status" value="1"/>
</dbReference>
<comment type="catalytic activity">
    <reaction evidence="13">
        <text>an all-trans-polyprenyl diphosphate + 4-hydroxybenzoate = a 4-hydroxy-3-(all-trans-polyprenyl)benzoate + diphosphate</text>
        <dbReference type="Rhea" id="RHEA:44504"/>
        <dbReference type="Rhea" id="RHEA-COMP:9514"/>
        <dbReference type="Rhea" id="RHEA-COMP:9564"/>
        <dbReference type="ChEBI" id="CHEBI:17879"/>
        <dbReference type="ChEBI" id="CHEBI:33019"/>
        <dbReference type="ChEBI" id="CHEBI:58914"/>
        <dbReference type="ChEBI" id="CHEBI:78396"/>
        <dbReference type="EC" id="2.5.1.39"/>
    </reaction>
    <physiologicalReaction direction="left-to-right" evidence="13">
        <dbReference type="Rhea" id="RHEA:44505"/>
    </physiologicalReaction>
</comment>
<keyword evidence="8 14" id="KW-1133">Transmembrane helix</keyword>
<dbReference type="FunFam" id="1.10.357.140:FF:000003">
    <property type="entry name" value="4-hydroxybenzoate polyprenyltransferase, mitochondrial"/>
    <property type="match status" value="1"/>
</dbReference>
<keyword evidence="10 14" id="KW-0414">Isoprene biosynthesis</keyword>
<dbReference type="GO" id="GO:0008412">
    <property type="term" value="F:4-hydroxybenzoate polyprenyltransferase activity"/>
    <property type="evidence" value="ECO:0007669"/>
    <property type="project" value="UniProtKB-EC"/>
</dbReference>
<accession>A0A286XNH7</accession>
<sequence length="372" mass="40640">MLSLWGAGLVRGLGAMPPAWQWGSHGRPLALARAAGALGAVGWRARAPREPRGRAFGLSAAKVVSAAPRPLQPYLRLMRLDKPIGTWLLYLPCTWSIGLAAEPGCFPDWYMLSLFATGAVLMRGAGCTINDMWDRDFDKKVTRTANRPIAAGDISTFQSLVFLGGQLTLALCVLLCLNYYSIALGAASLVLVITYPLMKRVTYWPQLALGLTFNWGALLGWSAVRGSCDLSVCLPLYFAGVMWTLVYDTIYAHQDKRDDALIGLRSTALLFREDTKYWLGGFSVAMLGALSLVGASCAQTPPYYAALLAVAAHLAHQIRTLDIHSPADCWDKFSSNRTVGIILFLGIILGNLWKEKTDKAKENEDGRIKINN</sequence>
<dbReference type="GeneID" id="100722163"/>
<feature type="transmembrane region" description="Helical" evidence="14">
    <location>
        <begin position="335"/>
        <end position="353"/>
    </location>
</feature>
<dbReference type="InterPro" id="IPR030470">
    <property type="entry name" value="UbiA_prenylTrfase_CS"/>
</dbReference>
<dbReference type="eggNOG" id="KOG1381">
    <property type="taxonomic scope" value="Eukaryota"/>
</dbReference>
<dbReference type="Proteomes" id="UP000005447">
    <property type="component" value="Unassembled WGS sequence"/>
</dbReference>
<dbReference type="GO" id="GO:0008299">
    <property type="term" value="P:isoprenoid biosynthetic process"/>
    <property type="evidence" value="ECO:0007669"/>
    <property type="project" value="UniProtKB-UniRule"/>
</dbReference>
<proteinExistence type="inferred from homology"/>
<dbReference type="InParanoid" id="A0A286XNH7"/>
<evidence type="ECO:0000256" key="8">
    <source>
        <dbReference type="ARBA" id="ARBA00022989"/>
    </source>
</evidence>
<evidence type="ECO:0000256" key="3">
    <source>
        <dbReference type="ARBA" id="ARBA00004749"/>
    </source>
</evidence>
<gene>
    <name evidence="14 15" type="primary">COQ2</name>
</gene>
<dbReference type="GO" id="GO:0031314">
    <property type="term" value="C:extrinsic component of mitochondrial inner membrane"/>
    <property type="evidence" value="ECO:0007669"/>
    <property type="project" value="Ensembl"/>
</dbReference>
<dbReference type="GO" id="GO:0006744">
    <property type="term" value="P:ubiquinone biosynthetic process"/>
    <property type="evidence" value="ECO:0007669"/>
    <property type="project" value="UniProtKB-UniRule"/>
</dbReference>
<evidence type="ECO:0000256" key="2">
    <source>
        <dbReference type="ARBA" id="ARBA00004141"/>
    </source>
</evidence>
<feature type="transmembrane region" description="Helical" evidence="14">
    <location>
        <begin position="236"/>
        <end position="254"/>
    </location>
</feature>
<evidence type="ECO:0000256" key="11">
    <source>
        <dbReference type="ARBA" id="ARBA00049890"/>
    </source>
</evidence>
<comment type="cofactor">
    <cofactor evidence="1 14">
        <name>Mg(2+)</name>
        <dbReference type="ChEBI" id="CHEBI:18420"/>
    </cofactor>
</comment>
<evidence type="ECO:0000313" key="16">
    <source>
        <dbReference type="Proteomes" id="UP000005447"/>
    </source>
</evidence>
<dbReference type="GO" id="GO:0006071">
    <property type="term" value="P:glycerol metabolic process"/>
    <property type="evidence" value="ECO:0007669"/>
    <property type="project" value="Ensembl"/>
</dbReference>
<dbReference type="KEGG" id="cpoc:100722163"/>
<dbReference type="EMBL" id="AAKN02033471">
    <property type="status" value="NOT_ANNOTATED_CDS"/>
    <property type="molecule type" value="Genomic_DNA"/>
</dbReference>
<dbReference type="HAMAP" id="MF_01635">
    <property type="entry name" value="UbiA"/>
    <property type="match status" value="1"/>
</dbReference>
<dbReference type="FunCoup" id="A0A286XNH7">
    <property type="interactions" value="1178"/>
</dbReference>
<evidence type="ECO:0000256" key="14">
    <source>
        <dbReference type="HAMAP-Rule" id="MF_03189"/>
    </source>
</evidence>
<evidence type="ECO:0000313" key="15">
    <source>
        <dbReference type="Ensembl" id="ENSCPOP00000026814.1"/>
    </source>
</evidence>